<keyword evidence="1" id="KW-0521">NADP</keyword>
<dbReference type="PANTHER" id="PTHR47706:SF1">
    <property type="entry name" value="CIPA-LIKE, PUTATIVE (AFU_ORTHOLOGUE AFUA_1G12460)-RELATED"/>
    <property type="match status" value="1"/>
</dbReference>
<dbReference type="STRING" id="105351.A0A401KMH3"/>
<evidence type="ECO:0000313" key="5">
    <source>
        <dbReference type="Proteomes" id="UP000286921"/>
    </source>
</evidence>
<dbReference type="CDD" id="cd05259">
    <property type="entry name" value="PCBER_SDR_a"/>
    <property type="match status" value="1"/>
</dbReference>
<dbReference type="EMBL" id="BDHI01000007">
    <property type="protein sequence ID" value="GCB20458.1"/>
    <property type="molecule type" value="Genomic_DNA"/>
</dbReference>
<keyword evidence="5" id="KW-1185">Reference proteome</keyword>
<organism evidence="4 5">
    <name type="scientific">Aspergillus awamori</name>
    <name type="common">Black koji mold</name>
    <dbReference type="NCBI Taxonomy" id="105351"/>
    <lineage>
        <taxon>Eukaryota</taxon>
        <taxon>Fungi</taxon>
        <taxon>Dikarya</taxon>
        <taxon>Ascomycota</taxon>
        <taxon>Pezizomycotina</taxon>
        <taxon>Eurotiomycetes</taxon>
        <taxon>Eurotiomycetidae</taxon>
        <taxon>Eurotiales</taxon>
        <taxon>Aspergillaceae</taxon>
        <taxon>Aspergillus</taxon>
    </lineage>
</organism>
<proteinExistence type="predicted"/>
<dbReference type="InterPro" id="IPR008030">
    <property type="entry name" value="NmrA-like"/>
</dbReference>
<keyword evidence="2" id="KW-0560">Oxidoreductase</keyword>
<evidence type="ECO:0000256" key="1">
    <source>
        <dbReference type="ARBA" id="ARBA00022857"/>
    </source>
</evidence>
<dbReference type="InterPro" id="IPR051609">
    <property type="entry name" value="NmrA/Isoflavone_reductase-like"/>
</dbReference>
<dbReference type="GO" id="GO:0016491">
    <property type="term" value="F:oxidoreductase activity"/>
    <property type="evidence" value="ECO:0007669"/>
    <property type="project" value="UniProtKB-KW"/>
</dbReference>
<evidence type="ECO:0000256" key="2">
    <source>
        <dbReference type="ARBA" id="ARBA00023002"/>
    </source>
</evidence>
<dbReference type="Proteomes" id="UP000286921">
    <property type="component" value="Unassembled WGS sequence"/>
</dbReference>
<reference evidence="4 5" key="1">
    <citation type="submission" date="2016-09" db="EMBL/GenBank/DDBJ databases">
        <title>Aspergillus awamori IFM 58123T.</title>
        <authorList>
            <person name="Kusuya Y."/>
            <person name="Shimizu M."/>
            <person name="Takahashi H."/>
            <person name="Yaguchi T."/>
        </authorList>
    </citation>
    <scope>NUCLEOTIDE SEQUENCE [LARGE SCALE GENOMIC DNA]</scope>
    <source>
        <strain evidence="4 5">IFM 58123</strain>
    </source>
</reference>
<name>A0A401KMH3_ASPAW</name>
<dbReference type="Gene3D" id="3.40.50.720">
    <property type="entry name" value="NAD(P)-binding Rossmann-like Domain"/>
    <property type="match status" value="1"/>
</dbReference>
<dbReference type="PANTHER" id="PTHR47706">
    <property type="entry name" value="NMRA-LIKE FAMILY PROTEIN"/>
    <property type="match status" value="1"/>
</dbReference>
<dbReference type="InterPro" id="IPR045312">
    <property type="entry name" value="PCBER-like"/>
</dbReference>
<evidence type="ECO:0000259" key="3">
    <source>
        <dbReference type="Pfam" id="PF05368"/>
    </source>
</evidence>
<protein>
    <submittedName>
        <fullName evidence="4">Isoflavone reductase</fullName>
    </submittedName>
</protein>
<dbReference type="Gene3D" id="3.90.25.10">
    <property type="entry name" value="UDP-galactose 4-epimerase, domain 1"/>
    <property type="match status" value="1"/>
</dbReference>
<dbReference type="InterPro" id="IPR036291">
    <property type="entry name" value="NAD(P)-bd_dom_sf"/>
</dbReference>
<dbReference type="AlphaFoldDB" id="A0A401KMH3"/>
<comment type="caution">
    <text evidence="4">The sequence shown here is derived from an EMBL/GenBank/DDBJ whole genome shotgun (WGS) entry which is preliminary data.</text>
</comment>
<accession>A0A401KMH3</accession>
<dbReference type="Pfam" id="PF05368">
    <property type="entry name" value="NmrA"/>
    <property type="match status" value="1"/>
</dbReference>
<gene>
    <name evidence="4" type="ORF">AAWM_03343</name>
</gene>
<sequence length="300" mass="32007">MMPKIETVAIAGASGTLGPHVFQALVNAGFRVSILTRSNKPGAYASNINVFEVDFNSVESLTSALKGVDAVVSTVGGAAVDNQTVLIDAAIAAGVKRFIPSEFGNVTTNPKVEKFPVYSSVFKIRNYLQEKAAAGQLSWTVLACGAFLDLVLNTPTLLDFQNHTVTILDEGDNRISSTSLPAVGRAIAAILQNFDATENRVMHVSEAILTQNQLIGFAKEIRPDIEWSISKEQSSLLLQESLEEFGAGDFSVPTFMKLLKGTALAGDTYGAAFDVTDNELLGIKELAPADLKKLIAEKLA</sequence>
<feature type="domain" description="NmrA-like" evidence="3">
    <location>
        <begin position="6"/>
        <end position="216"/>
    </location>
</feature>
<evidence type="ECO:0000313" key="4">
    <source>
        <dbReference type="EMBL" id="GCB20458.1"/>
    </source>
</evidence>
<dbReference type="SUPFAM" id="SSF51735">
    <property type="entry name" value="NAD(P)-binding Rossmann-fold domains"/>
    <property type="match status" value="1"/>
</dbReference>